<evidence type="ECO:0008006" key="3">
    <source>
        <dbReference type="Google" id="ProtNLM"/>
    </source>
</evidence>
<sequence>MKVEERNKNAQYIVNAKIEYTKKLTESDFSAIKNKADIDNILKDLIEVNAKGFRGVVLTALVGMQLDYQYNPLKNFYDCNPRSIFEQGIWYSLTDHNIPCGKSDPLNVAKNIQELNESWAEGRRPQSAALAAVHFLREIVNTKSTEERALLENYFYFKLVKYSESISIIKIKEIAENTYSKQEAALKLSSFSLMNPESGALPQLLIGKIIKTLFSSACLIIYGDLEQKQIAVCGDDESVFGTNTTSKKPADIWVEYDKKPILLFEITVKKIDLKRLDDCLETLKGFPYLPNLPVTFICRYPEDVASIPQFDITKNYFIYKNKSFDFLDLSAFVTAFLISNSYLLGYTILQSTDTQDSLNECHLLFSFVKKKRCT</sequence>
<gene>
    <name evidence="1" type="ORF">DM484_29290</name>
</gene>
<name>A0A2W4S1C4_9GAMM</name>
<reference evidence="1 2" key="1">
    <citation type="journal article" date="2018" name="Aquat. Microb. Ecol.">
        <title>Gammaproteobacterial methanotrophs dominate.</title>
        <authorList>
            <person name="Rissanen A.J."/>
            <person name="Saarenheimo J."/>
            <person name="Tiirola M."/>
            <person name="Peura S."/>
            <person name="Aalto S.L."/>
            <person name="Karvinen A."/>
            <person name="Nykanen H."/>
        </authorList>
    </citation>
    <scope>NUCLEOTIDE SEQUENCE [LARGE SCALE GENOMIC DNA]</scope>
    <source>
        <strain evidence="1">AMbin10</strain>
    </source>
</reference>
<evidence type="ECO:0000313" key="1">
    <source>
        <dbReference type="EMBL" id="PZN69740.1"/>
    </source>
</evidence>
<accession>A0A2W4S1C4</accession>
<proteinExistence type="predicted"/>
<protein>
    <recommendedName>
        <fullName evidence="3">Restriction endonuclease, SacI family</fullName>
    </recommendedName>
</protein>
<dbReference type="EMBL" id="QJPH01000571">
    <property type="protein sequence ID" value="PZN69740.1"/>
    <property type="molecule type" value="Genomic_DNA"/>
</dbReference>
<comment type="caution">
    <text evidence="1">The sequence shown here is derived from an EMBL/GenBank/DDBJ whole genome shotgun (WGS) entry which is preliminary data.</text>
</comment>
<dbReference type="AlphaFoldDB" id="A0A2W4S1C4"/>
<dbReference type="Proteomes" id="UP000249396">
    <property type="component" value="Unassembled WGS sequence"/>
</dbReference>
<evidence type="ECO:0000313" key="2">
    <source>
        <dbReference type="Proteomes" id="UP000249396"/>
    </source>
</evidence>
<organism evidence="1 2">
    <name type="scientific">Candidatus Methylumidiphilus alinenensis</name>
    <dbReference type="NCBI Taxonomy" id="2202197"/>
    <lineage>
        <taxon>Bacteria</taxon>
        <taxon>Pseudomonadati</taxon>
        <taxon>Pseudomonadota</taxon>
        <taxon>Gammaproteobacteria</taxon>
        <taxon>Methylococcales</taxon>
        <taxon>Candidatus Methylumidiphilus</taxon>
    </lineage>
</organism>